<keyword evidence="2" id="KW-1133">Transmembrane helix</keyword>
<keyword evidence="2" id="KW-0812">Transmembrane</keyword>
<dbReference type="Proteomes" id="UP001430953">
    <property type="component" value="Unassembled WGS sequence"/>
</dbReference>
<protein>
    <submittedName>
        <fullName evidence="3">Uncharacterized protein</fullName>
    </submittedName>
</protein>
<evidence type="ECO:0000256" key="1">
    <source>
        <dbReference type="SAM" id="MobiDB-lite"/>
    </source>
</evidence>
<dbReference type="AlphaFoldDB" id="A0AAW2GLX8"/>
<feature type="region of interest" description="Disordered" evidence="1">
    <location>
        <begin position="82"/>
        <end position="101"/>
    </location>
</feature>
<evidence type="ECO:0000313" key="4">
    <source>
        <dbReference type="Proteomes" id="UP001430953"/>
    </source>
</evidence>
<keyword evidence="2" id="KW-0472">Membrane</keyword>
<keyword evidence="4" id="KW-1185">Reference proteome</keyword>
<proteinExistence type="predicted"/>
<evidence type="ECO:0000313" key="3">
    <source>
        <dbReference type="EMBL" id="KAL0128568.1"/>
    </source>
</evidence>
<gene>
    <name evidence="3" type="ORF">PUN28_003723</name>
</gene>
<feature type="transmembrane region" description="Helical" evidence="2">
    <location>
        <begin position="115"/>
        <end position="133"/>
    </location>
</feature>
<accession>A0AAW2GLX8</accession>
<feature type="compositionally biased region" description="Pro residues" evidence="1">
    <location>
        <begin position="86"/>
        <end position="101"/>
    </location>
</feature>
<reference evidence="3 4" key="1">
    <citation type="submission" date="2023-03" db="EMBL/GenBank/DDBJ databases">
        <title>High recombination rates correlate with genetic variation in Cardiocondyla obscurior ants.</title>
        <authorList>
            <person name="Errbii M."/>
        </authorList>
    </citation>
    <scope>NUCLEOTIDE SEQUENCE [LARGE SCALE GENOMIC DNA]</scope>
    <source>
        <strain evidence="3">Alpha-2009</strain>
        <tissue evidence="3">Whole body</tissue>
    </source>
</reference>
<organism evidence="3 4">
    <name type="scientific">Cardiocondyla obscurior</name>
    <dbReference type="NCBI Taxonomy" id="286306"/>
    <lineage>
        <taxon>Eukaryota</taxon>
        <taxon>Metazoa</taxon>
        <taxon>Ecdysozoa</taxon>
        <taxon>Arthropoda</taxon>
        <taxon>Hexapoda</taxon>
        <taxon>Insecta</taxon>
        <taxon>Pterygota</taxon>
        <taxon>Neoptera</taxon>
        <taxon>Endopterygota</taxon>
        <taxon>Hymenoptera</taxon>
        <taxon>Apocrita</taxon>
        <taxon>Aculeata</taxon>
        <taxon>Formicoidea</taxon>
        <taxon>Formicidae</taxon>
        <taxon>Myrmicinae</taxon>
        <taxon>Cardiocondyla</taxon>
    </lineage>
</organism>
<evidence type="ECO:0000256" key="2">
    <source>
        <dbReference type="SAM" id="Phobius"/>
    </source>
</evidence>
<dbReference type="EMBL" id="JADYXP020000003">
    <property type="protein sequence ID" value="KAL0128568.1"/>
    <property type="molecule type" value="Genomic_DNA"/>
</dbReference>
<name>A0AAW2GLX8_9HYME</name>
<sequence length="142" mass="15897">MPCGGSYNCKICYPELRLYADYCEAQGPSFSPSPIASPHRLPSFASNNPHPVPLPSFSHSFSSPFASLPNSSYRHFLDKVADKYPHPPQETPKPQSFPPPAFKTEYNLSNNDPKYILFVFFVILPSRIILVVSRTGPIPDNR</sequence>
<comment type="caution">
    <text evidence="3">The sequence shown here is derived from an EMBL/GenBank/DDBJ whole genome shotgun (WGS) entry which is preliminary data.</text>
</comment>